<keyword evidence="3" id="KW-1185">Reference proteome</keyword>
<dbReference type="AlphaFoldDB" id="A0A8H4TJ51"/>
<dbReference type="Pfam" id="PF06985">
    <property type="entry name" value="HET"/>
    <property type="match status" value="1"/>
</dbReference>
<dbReference type="Proteomes" id="UP000604273">
    <property type="component" value="Unassembled WGS sequence"/>
</dbReference>
<organism evidence="2 3">
    <name type="scientific">Fusarium gaditjirri</name>
    <dbReference type="NCBI Taxonomy" id="282569"/>
    <lineage>
        <taxon>Eukaryota</taxon>
        <taxon>Fungi</taxon>
        <taxon>Dikarya</taxon>
        <taxon>Ascomycota</taxon>
        <taxon>Pezizomycotina</taxon>
        <taxon>Sordariomycetes</taxon>
        <taxon>Hypocreomycetidae</taxon>
        <taxon>Hypocreales</taxon>
        <taxon>Nectriaceae</taxon>
        <taxon>Fusarium</taxon>
        <taxon>Fusarium nisikadoi species complex</taxon>
    </lineage>
</organism>
<sequence>MTRNLVTALLIKKEEEEEEEGNPAPPEGPTLYANLNVSGRQFRLLTILSTTPEISCRLEVADLGGELSFNALSYVWGDANVTEAILVNGHRIQVTTNLISALRYAPYHLNRLENATSMKLWVDAICINQADDAEKGHQVSMMKDIYSQSGYVLCWLGSPNDQIHAAMDAVDAVAYERHIRGADVTYHENQHELLNSFEQLQSHLKRTVVIDAKSHLRSIEDTSVISGIAGDVELHAVANALQQTTKVIFGALQQPHGSELELCQQAMLNALHKVKKWHSPFHERASNLDAVLREHSHPIGFLLALLSYRVRKFGQICQEYIYQRMCDEVYINLTWLEQSPWLLEVNEVVGDPPAGPAQPLFDVSYWTRMWIRQEIILAHQPVFVCGFRSLSLETMESFAAWAKWMVDPSHSALLKVAEASKLAMAHWRIWHLLQHIFESRHASGFSTSLILRPEDLQTNIWWASPGARATNPKDYYYGFLGLTNLDLAPDYSSNKSVGLVCQGFMKKYLESYRDQLDRPAGGPLGLLMFAGVGYGWGADPDMPSWGPNFPGQAQAIPSSRGDSDAIITLDQRGFDSIFGAKSDAMITGSSMDVSVLILDRIEVIGPRVSDYGRPELHHRTGLPITWPLDFAIHHKRYVSGGHPLTAFRALLEPSSVAYNNPDGFAVKNCLDFAKFLARVGRPVIDGKSRVVFSRLCYLKDLFDQVPVSVQSPFLLFNLLS</sequence>
<comment type="caution">
    <text evidence="2">The sequence shown here is derived from an EMBL/GenBank/DDBJ whole genome shotgun (WGS) entry which is preliminary data.</text>
</comment>
<reference evidence="2" key="2">
    <citation type="submission" date="2020-05" db="EMBL/GenBank/DDBJ databases">
        <authorList>
            <person name="Kim H.-S."/>
            <person name="Proctor R.H."/>
            <person name="Brown D.W."/>
        </authorList>
    </citation>
    <scope>NUCLEOTIDE SEQUENCE</scope>
    <source>
        <strain evidence="2">NRRL 45417</strain>
    </source>
</reference>
<dbReference type="InterPro" id="IPR052895">
    <property type="entry name" value="HetReg/Transcr_Mod"/>
</dbReference>
<evidence type="ECO:0000313" key="3">
    <source>
        <dbReference type="Proteomes" id="UP000604273"/>
    </source>
</evidence>
<accession>A0A8H4TJ51</accession>
<dbReference type="OrthoDB" id="5571888at2759"/>
<proteinExistence type="predicted"/>
<evidence type="ECO:0000313" key="2">
    <source>
        <dbReference type="EMBL" id="KAF4958811.1"/>
    </source>
</evidence>
<reference evidence="2" key="1">
    <citation type="journal article" date="2020" name="BMC Genomics">
        <title>Correction to: Identification and distribution of gene clusters required for synthesis of sphingolipid metabolism inhibitors in diverse species of the filamentous fungus Fusarium.</title>
        <authorList>
            <person name="Kim H.S."/>
            <person name="Lohmar J.M."/>
            <person name="Busman M."/>
            <person name="Brown D.W."/>
            <person name="Naumann T.A."/>
            <person name="Divon H.H."/>
            <person name="Lysoe E."/>
            <person name="Uhlig S."/>
            <person name="Proctor R.H."/>
        </authorList>
    </citation>
    <scope>NUCLEOTIDE SEQUENCE</scope>
    <source>
        <strain evidence="2">NRRL 45417</strain>
    </source>
</reference>
<gene>
    <name evidence="2" type="ORF">FGADI_2155</name>
</gene>
<protein>
    <recommendedName>
        <fullName evidence="1">Heterokaryon incompatibility domain-containing protein</fullName>
    </recommendedName>
</protein>
<evidence type="ECO:0000259" key="1">
    <source>
        <dbReference type="Pfam" id="PF06985"/>
    </source>
</evidence>
<dbReference type="PANTHER" id="PTHR24148:SF73">
    <property type="entry name" value="HET DOMAIN PROTEIN (AFU_ORTHOLOGUE AFUA_8G01020)"/>
    <property type="match status" value="1"/>
</dbReference>
<dbReference type="EMBL" id="JABFAI010000045">
    <property type="protein sequence ID" value="KAF4958811.1"/>
    <property type="molecule type" value="Genomic_DNA"/>
</dbReference>
<name>A0A8H4TJ51_9HYPO</name>
<feature type="domain" description="Heterokaryon incompatibility" evidence="1">
    <location>
        <begin position="69"/>
        <end position="191"/>
    </location>
</feature>
<dbReference type="InterPro" id="IPR010730">
    <property type="entry name" value="HET"/>
</dbReference>
<dbReference type="PANTHER" id="PTHR24148">
    <property type="entry name" value="ANKYRIN REPEAT DOMAIN-CONTAINING PROTEIN 39 HOMOLOG-RELATED"/>
    <property type="match status" value="1"/>
</dbReference>